<dbReference type="EMBL" id="BDIP01000487">
    <property type="protein sequence ID" value="GIQ81763.1"/>
    <property type="molecule type" value="Genomic_DNA"/>
</dbReference>
<dbReference type="Proteomes" id="UP000265618">
    <property type="component" value="Unassembled WGS sequence"/>
</dbReference>
<dbReference type="AlphaFoldDB" id="A0A9K3GG86"/>
<evidence type="ECO:0000313" key="2">
    <source>
        <dbReference type="EMBL" id="GIQ81763.1"/>
    </source>
</evidence>
<proteinExistence type="predicted"/>
<reference evidence="2 3" key="1">
    <citation type="journal article" date="2018" name="PLoS ONE">
        <title>The draft genome of Kipferlia bialata reveals reductive genome evolution in fornicate parasites.</title>
        <authorList>
            <person name="Tanifuji G."/>
            <person name="Takabayashi S."/>
            <person name="Kume K."/>
            <person name="Takagi M."/>
            <person name="Nakayama T."/>
            <person name="Kamikawa R."/>
            <person name="Inagaki Y."/>
            <person name="Hashimoto T."/>
        </authorList>
    </citation>
    <scope>NUCLEOTIDE SEQUENCE [LARGE SCALE GENOMIC DNA]</scope>
    <source>
        <strain evidence="2">NY0173</strain>
    </source>
</reference>
<name>A0A9K3GG86_9EUKA</name>
<feature type="region of interest" description="Disordered" evidence="1">
    <location>
        <begin position="108"/>
        <end position="135"/>
    </location>
</feature>
<accession>A0A9K3GG86</accession>
<feature type="non-terminal residue" evidence="2">
    <location>
        <position position="348"/>
    </location>
</feature>
<evidence type="ECO:0000313" key="3">
    <source>
        <dbReference type="Proteomes" id="UP000265618"/>
    </source>
</evidence>
<protein>
    <submittedName>
        <fullName evidence="2">Uncharacterized protein</fullName>
    </submittedName>
</protein>
<gene>
    <name evidence="2" type="ORF">KIPB_002774</name>
</gene>
<evidence type="ECO:0000256" key="1">
    <source>
        <dbReference type="SAM" id="MobiDB-lite"/>
    </source>
</evidence>
<organism evidence="2 3">
    <name type="scientific">Kipferlia bialata</name>
    <dbReference type="NCBI Taxonomy" id="797122"/>
    <lineage>
        <taxon>Eukaryota</taxon>
        <taxon>Metamonada</taxon>
        <taxon>Carpediemonas-like organisms</taxon>
        <taxon>Kipferlia</taxon>
    </lineage>
</organism>
<comment type="caution">
    <text evidence="2">The sequence shown here is derived from an EMBL/GenBank/DDBJ whole genome shotgun (WGS) entry which is preliminary data.</text>
</comment>
<sequence length="348" mass="39870">MEGVKIEAQRTVMHYFENRQCYKDVAAKLKIPGGQPRFMTLVKHFSTYFREFFTQTPLYKYNLFHLPKNHELFVKLENCQRMGDVSVRAFAGILIGNVLMSEGGMSLLSRRPGQRRGRDAAGTHTDSRQGERRSVSRQVRKSVHIVVSGISDTPFMLLHLHEMCCIVQHMGFDIFVYTDVQQATLSWFYQVFAAKQGNQCNFHFLGTEEIFTAAKAAVDADPYAVLIEPGTERDLAVLGLATIAEEILTSQPNTTDLVVPERKYYRSFSTLSSVALYCGFFREIHGRRIKVHPVRPDDMRNNVLFDPSVTSEFRWTLNRYPEGHPCAVFEHISDRNGHLTLDSIMQYL</sequence>
<keyword evidence="3" id="KW-1185">Reference proteome</keyword>
<feature type="compositionally biased region" description="Basic and acidic residues" evidence="1">
    <location>
        <begin position="116"/>
        <end position="134"/>
    </location>
</feature>